<keyword evidence="4" id="KW-1185">Reference proteome</keyword>
<dbReference type="GO" id="GO:0008381">
    <property type="term" value="F:mechanosensitive monoatomic ion channel activity"/>
    <property type="evidence" value="ECO:0000318"/>
    <property type="project" value="GO_Central"/>
</dbReference>
<keyword evidence="2" id="KW-1133">Transmembrane helix</keyword>
<protein>
    <recommendedName>
        <fullName evidence="5">TMC domain-containing protein</fullName>
    </recommendedName>
</protein>
<dbReference type="KEGG" id="mbr:MONBRDRAFT_6695"/>
<feature type="transmembrane region" description="Helical" evidence="2">
    <location>
        <begin position="764"/>
        <end position="785"/>
    </location>
</feature>
<feature type="transmembrane region" description="Helical" evidence="2">
    <location>
        <begin position="627"/>
        <end position="646"/>
    </location>
</feature>
<feature type="compositionally biased region" description="Basic and acidic residues" evidence="1">
    <location>
        <begin position="9"/>
        <end position="24"/>
    </location>
</feature>
<dbReference type="EMBL" id="CH991546">
    <property type="protein sequence ID" value="EDQ90806.1"/>
    <property type="molecule type" value="Genomic_DNA"/>
</dbReference>
<keyword evidence="2" id="KW-0472">Membrane</keyword>
<sequence>MASLALNLDESRDEPSETRTDPEAGRPVSGLTSSTQLAFSAHSTPPASPARITPTLLIPVQAADATPASDAHANATPALDAHADSIGLESGLVASPHSSNGAGHVIHLNVSNGPNEPQGLPAWGSIRSRGSQSGLTPLVTAGRGIPPTEGHHIRFGEAIVHMDAVEVDNRANPSRREVGVQATELDETLINALPSTRAVQFQHHNLAREMKEQQGRLQSAHTSRRASQRVLQRMVSRRKHSRVAPLLDDMDLDIDAPTRLKNRDNVRANLKGWRLVWYDFRTWVQMQRHKRRDPIPIWRSAIKDIEGQFGSTLTSFFVFLRWLFLLNAMLAMLISCVITIPTLITFDYQTRITERFQWCGCFTSTCLACQRQSYFDNMIAIHRFNLFDGEGAMGESWAFFGGYDAVVDNTYRMDLMYILTMIVLFIGCFVFVVNNIANAIGNLSSSGSLVKVSVRYPFATIMFTSWDHSFTSNEVKACAFPSHLIHNTTSTSSQSSNECTLGLRRLAQGVETLQNTIQQAFFETLAEKRAKEELQEMRDTPWRQKARLYGFRALAWFIWMTLVASAFVAVWFVVQESTTSGQQTVVQTYGPTAVFSFINGALPYPIKKLPVFLEHYKHPKTEMAITILRTFLLRILTIYALLYGFFTKYELDAVQLPSYNGTAYVSQAECAGTRVGQDLWKLIIVDTVVSICQRFGATLFFYIVYKHRVQLEVIQSVLGLVYRQAFYQCTPILMMGVVVAALLDQVKRICRPPDKRFVQNRNNTFFMFCLASTLFFVAIPVAWALKVYDPNCGPYAQSRYESAFDGIWEWVKDQRTSFQDFIATLTDPVLVCGVFIMLGVAFRAQHVRLERTRHKYYEIYTEIQQLRRDKRFLLEKKTN</sequence>
<dbReference type="STRING" id="81824.A9UV08"/>
<dbReference type="PANTHER" id="PTHR23302">
    <property type="entry name" value="TRANSMEMBRANE CHANNEL-RELATED"/>
    <property type="match status" value="1"/>
</dbReference>
<dbReference type="GO" id="GO:0005886">
    <property type="term" value="C:plasma membrane"/>
    <property type="evidence" value="ECO:0007669"/>
    <property type="project" value="InterPro"/>
</dbReference>
<feature type="transmembrane region" description="Helical" evidence="2">
    <location>
        <begin position="553"/>
        <end position="574"/>
    </location>
</feature>
<dbReference type="eggNOG" id="ENOG502QPM8">
    <property type="taxonomic scope" value="Eukaryota"/>
</dbReference>
<proteinExistence type="predicted"/>
<dbReference type="AlphaFoldDB" id="A9UV08"/>
<dbReference type="Proteomes" id="UP000001357">
    <property type="component" value="Unassembled WGS sequence"/>
</dbReference>
<feature type="region of interest" description="Disordered" evidence="1">
    <location>
        <begin position="1"/>
        <end position="51"/>
    </location>
</feature>
<dbReference type="InParanoid" id="A9UV08"/>
<dbReference type="FunCoup" id="A9UV08">
    <property type="interactions" value="188"/>
</dbReference>
<feature type="transmembrane region" description="Helical" evidence="2">
    <location>
        <begin position="322"/>
        <end position="344"/>
    </location>
</feature>
<dbReference type="GeneID" id="5889318"/>
<evidence type="ECO:0000313" key="3">
    <source>
        <dbReference type="EMBL" id="EDQ90806.1"/>
    </source>
</evidence>
<dbReference type="PANTHER" id="PTHR23302:SF24">
    <property type="entry name" value="TMC DOMAIN-CONTAINING PROTEIN"/>
    <property type="match status" value="1"/>
</dbReference>
<dbReference type="InterPro" id="IPR038900">
    <property type="entry name" value="TMC"/>
</dbReference>
<evidence type="ECO:0008006" key="5">
    <source>
        <dbReference type="Google" id="ProtNLM"/>
    </source>
</evidence>
<feature type="transmembrane region" description="Helical" evidence="2">
    <location>
        <begin position="415"/>
        <end position="437"/>
    </location>
</feature>
<organism evidence="3 4">
    <name type="scientific">Monosiga brevicollis</name>
    <name type="common">Choanoflagellate</name>
    <dbReference type="NCBI Taxonomy" id="81824"/>
    <lineage>
        <taxon>Eukaryota</taxon>
        <taxon>Choanoflagellata</taxon>
        <taxon>Craspedida</taxon>
        <taxon>Salpingoecidae</taxon>
        <taxon>Monosiga</taxon>
    </lineage>
</organism>
<feature type="compositionally biased region" description="Polar residues" evidence="1">
    <location>
        <begin position="30"/>
        <end position="45"/>
    </location>
</feature>
<feature type="transmembrane region" description="Helical" evidence="2">
    <location>
        <begin position="725"/>
        <end position="743"/>
    </location>
</feature>
<dbReference type="RefSeq" id="XP_001744103.1">
    <property type="nucleotide sequence ID" value="XM_001744051.1"/>
</dbReference>
<accession>A9UV08</accession>
<evidence type="ECO:0000313" key="4">
    <source>
        <dbReference type="Proteomes" id="UP000001357"/>
    </source>
</evidence>
<evidence type="ECO:0000256" key="2">
    <source>
        <dbReference type="SAM" id="Phobius"/>
    </source>
</evidence>
<gene>
    <name evidence="3" type="ORF">MONBRDRAFT_6695</name>
</gene>
<name>A9UV08_MONBE</name>
<evidence type="ECO:0000256" key="1">
    <source>
        <dbReference type="SAM" id="MobiDB-lite"/>
    </source>
</evidence>
<feature type="transmembrane region" description="Helical" evidence="2">
    <location>
        <begin position="821"/>
        <end position="842"/>
    </location>
</feature>
<reference evidence="3 4" key="1">
    <citation type="journal article" date="2008" name="Nature">
        <title>The genome of the choanoflagellate Monosiga brevicollis and the origin of metazoans.</title>
        <authorList>
            <consortium name="JGI Sequencing"/>
            <person name="King N."/>
            <person name="Westbrook M.J."/>
            <person name="Young S.L."/>
            <person name="Kuo A."/>
            <person name="Abedin M."/>
            <person name="Chapman J."/>
            <person name="Fairclough S."/>
            <person name="Hellsten U."/>
            <person name="Isogai Y."/>
            <person name="Letunic I."/>
            <person name="Marr M."/>
            <person name="Pincus D."/>
            <person name="Putnam N."/>
            <person name="Rokas A."/>
            <person name="Wright K.J."/>
            <person name="Zuzow R."/>
            <person name="Dirks W."/>
            <person name="Good M."/>
            <person name="Goodstein D."/>
            <person name="Lemons D."/>
            <person name="Li W."/>
            <person name="Lyons J.B."/>
            <person name="Morris A."/>
            <person name="Nichols S."/>
            <person name="Richter D.J."/>
            <person name="Salamov A."/>
            <person name="Bork P."/>
            <person name="Lim W.A."/>
            <person name="Manning G."/>
            <person name="Miller W.T."/>
            <person name="McGinnis W."/>
            <person name="Shapiro H."/>
            <person name="Tjian R."/>
            <person name="Grigoriev I.V."/>
            <person name="Rokhsar D."/>
        </authorList>
    </citation>
    <scope>NUCLEOTIDE SEQUENCE [LARGE SCALE GENOMIC DNA]</scope>
    <source>
        <strain evidence="4">MX1 / ATCC 50154</strain>
    </source>
</reference>
<dbReference type="OMA" id="NFFALCT"/>
<keyword evidence="2" id="KW-0812">Transmembrane</keyword>